<feature type="domain" description="C2" evidence="3">
    <location>
        <begin position="696"/>
        <end position="828"/>
    </location>
</feature>
<dbReference type="Pfam" id="PF00168">
    <property type="entry name" value="C2"/>
    <property type="match status" value="5"/>
</dbReference>
<dbReference type="SMART" id="SM00239">
    <property type="entry name" value="C2"/>
    <property type="match status" value="4"/>
</dbReference>
<dbReference type="InterPro" id="IPR010911">
    <property type="entry name" value="Rab_BD"/>
</dbReference>
<dbReference type="GO" id="GO:0031267">
    <property type="term" value="F:small GTPase binding"/>
    <property type="evidence" value="ECO:0007669"/>
    <property type="project" value="InterPro"/>
</dbReference>
<evidence type="ECO:0000256" key="2">
    <source>
        <dbReference type="SAM" id="MobiDB-lite"/>
    </source>
</evidence>
<evidence type="ECO:0000256" key="1">
    <source>
        <dbReference type="SAM" id="Coils"/>
    </source>
</evidence>
<proteinExistence type="predicted"/>
<feature type="domain" description="RabBD" evidence="4">
    <location>
        <begin position="4"/>
        <end position="125"/>
    </location>
</feature>
<dbReference type="Pfam" id="PF02318">
    <property type="entry name" value="FYVE_2"/>
    <property type="match status" value="1"/>
</dbReference>
<dbReference type="InterPro" id="IPR011011">
    <property type="entry name" value="Znf_FYVE_PHD"/>
</dbReference>
<name>A0A0C2JKU0_THEKT</name>
<feature type="domain" description="C2" evidence="3">
    <location>
        <begin position="345"/>
        <end position="479"/>
    </location>
</feature>
<dbReference type="PROSITE" id="PS50916">
    <property type="entry name" value="RABBD"/>
    <property type="match status" value="1"/>
</dbReference>
<dbReference type="InterPro" id="IPR013083">
    <property type="entry name" value="Znf_RING/FYVE/PHD"/>
</dbReference>
<accession>A0A0C2JKU0</accession>
<dbReference type="GO" id="GO:0042043">
    <property type="term" value="F:neurexin family protein binding"/>
    <property type="evidence" value="ECO:0007669"/>
    <property type="project" value="TreeGrafter"/>
</dbReference>
<feature type="region of interest" description="Disordered" evidence="2">
    <location>
        <begin position="1360"/>
        <end position="1379"/>
    </location>
</feature>
<gene>
    <name evidence="5" type="ORF">RF11_02317</name>
</gene>
<evidence type="ECO:0000259" key="4">
    <source>
        <dbReference type="PROSITE" id="PS50916"/>
    </source>
</evidence>
<reference evidence="5 6" key="1">
    <citation type="journal article" date="2014" name="Genome Biol. Evol.">
        <title>The genome of the myxosporean Thelohanellus kitauei shows adaptations to nutrient acquisition within its fish host.</title>
        <authorList>
            <person name="Yang Y."/>
            <person name="Xiong J."/>
            <person name="Zhou Z."/>
            <person name="Huo F."/>
            <person name="Miao W."/>
            <person name="Ran C."/>
            <person name="Liu Y."/>
            <person name="Zhang J."/>
            <person name="Feng J."/>
            <person name="Wang M."/>
            <person name="Wang M."/>
            <person name="Wang L."/>
            <person name="Yao B."/>
        </authorList>
    </citation>
    <scope>NUCLEOTIDE SEQUENCE [LARGE SCALE GENOMIC DNA]</scope>
    <source>
        <strain evidence="5">Wuqing</strain>
    </source>
</reference>
<dbReference type="InterPro" id="IPR000008">
    <property type="entry name" value="C2_dom"/>
</dbReference>
<dbReference type="Gene3D" id="2.60.40.150">
    <property type="entry name" value="C2 domain"/>
    <property type="match status" value="5"/>
</dbReference>
<dbReference type="SUPFAM" id="SSF57903">
    <property type="entry name" value="FYVE/PHD zinc finger"/>
    <property type="match status" value="1"/>
</dbReference>
<feature type="compositionally biased region" description="Basic and acidic residues" evidence="2">
    <location>
        <begin position="1360"/>
        <end position="1370"/>
    </location>
</feature>
<dbReference type="Gene3D" id="3.30.40.10">
    <property type="entry name" value="Zinc/RING finger domain, C3HC4 (zinc finger)"/>
    <property type="match status" value="1"/>
</dbReference>
<feature type="domain" description="C2" evidence="3">
    <location>
        <begin position="555"/>
        <end position="677"/>
    </location>
</feature>
<dbReference type="OrthoDB" id="1029639at2759"/>
<dbReference type="PROSITE" id="PS50004">
    <property type="entry name" value="C2"/>
    <property type="match status" value="4"/>
</dbReference>
<comment type="caution">
    <text evidence="5">The sequence shown here is derived from an EMBL/GenBank/DDBJ whole genome shotgun (WGS) entry which is preliminary data.</text>
</comment>
<dbReference type="EMBL" id="JWZT01002217">
    <property type="protein sequence ID" value="KII70008.1"/>
    <property type="molecule type" value="Genomic_DNA"/>
</dbReference>
<dbReference type="PANTHER" id="PTHR45716">
    <property type="entry name" value="BITESIZE, ISOFORM I"/>
    <property type="match status" value="1"/>
</dbReference>
<dbReference type="Proteomes" id="UP000031668">
    <property type="component" value="Unassembled WGS sequence"/>
</dbReference>
<feature type="region of interest" description="Disordered" evidence="2">
    <location>
        <begin position="1444"/>
        <end position="1488"/>
    </location>
</feature>
<dbReference type="PANTHER" id="PTHR45716:SF2">
    <property type="entry name" value="BITESIZE, ISOFORM I"/>
    <property type="match status" value="1"/>
</dbReference>
<dbReference type="SUPFAM" id="SSF49562">
    <property type="entry name" value="C2 domain (Calcium/lipid-binding domain, CaLB)"/>
    <property type="match status" value="5"/>
</dbReference>
<evidence type="ECO:0000313" key="5">
    <source>
        <dbReference type="EMBL" id="KII70008.1"/>
    </source>
</evidence>
<keyword evidence="6" id="KW-1185">Reference proteome</keyword>
<dbReference type="GO" id="GO:0006886">
    <property type="term" value="P:intracellular protein transport"/>
    <property type="evidence" value="ECO:0007669"/>
    <property type="project" value="InterPro"/>
</dbReference>
<sequence>MQNVESLDDLTPDERSKILNVLKKEAEVRNQEKDMINELNYLIQEIEKTSLSDEEAINNPNLCGRCRQYFSGIRQFFVPFKQCDTCEKRICKNCTVLSSENVPICVYCNLRHRLVCISGSWFFTPEKDMTDLRKVQSSSSLKTHEFLSISFDTPKVFIKPASSEPSGLAVDILSESTDSEYHYFDKAKENVEKLIGVEVIEKVEPIHDILQDGSHITKEEPEIADIESQQQIPLPEQESKIKEETKDSVVVESIVIPQPNADQVHIYPPEGEESTKVTIEPYIPEEPLQDLEGNVIDMKDVSSCPGTPSSAASSTLESLTDVSIYASGDLNIVATKPAPTDHLASNGYLHGMVRIEVVGDRCLIKVKVIEAVDLKPLPPSTIVNSLVVCQAKCLTQVIFKERTSAVKDCSAPVWGEVFEFTYNSTDIKKLMIFLLVKKPHERKSIKTMLKKTEFENTIYGSVRIGCAGYLTSEETSIWSKLDSNMSKGITDWVEFKIHLNKIGSRDTHSSQTLNESSARSSLVEAELVSDISTTVNEEHTNIASIPLQFYGHSNISGSLSIDIKYVAKTGCLRIKLGSAKGLSPPPKPGPGLKVFAICKLVPKFSDNDKKISEKIKDIQNPEFNSTFFFETDPKKLNDTYLITNIYRVERIMSKVFLGQVMVPIGALVDDKRHSIEDGVLMSYPLSKKIPYAPFGFVGTIQVSVRFNPFIHDPRLGQLEVRILKGNNLLGNNKKEPVDSFVSCALLPITDPKNVKHSKVVKKSNDPEWKYSLSFRDVELADLRTRASLEVTVWTQQSKFIGGTRIGNRSDFPGDIWLDSDKRESNLWCEMIEKRKDWVFATLPLRYTMLSQNLFPSLLKTVSKLYDSFSEHGPRLFFDITYSTSNQPAFHIYLQSLEGMYIEQDKIWCKILIYSNGVIEKSHTVYLESINNHEWEQTLQVDIPASVETSAIELRIKTHKTSREVTENNGTVFGRVLLSKAASTNEWSLPSQEEIDFFNNLIQNPNQRFSAQLLLNPFSKPKTIIRKMSRKESIKRSSIVKLNKPNEKVVTSNVDQAEPDHECQLKPMKKVKPKFRRSLVGRTSKTEQDIDKLKTVEENKTHGEISKPAPGELGAIYNEDKLPHEDIQTQIEVFTQPETLIHGLEQPITEKIEVTEPLPIETPLQEEEKSKVSEMLEPIEHATESSGTIFMTAESATESYEKPPEEKYGMEPILSDVKTTVHEEERIKSSEREVQMLKEDVPILEDAELTENPHVTEFSPEKYKTEETAENHDEVLNVIYSKSVKSTSEIQQEALQNKESSFVVESPYVELTQEAQHLEEAADIQTYKEDVQKPTADESGGHVEKHSTEKQFEISTPLHVSDHEGDYEHPPTENTLGDQNIKEREETVNNVKEQQTIATQDEFELKPCHIISETVQDHSVKKPAETLVVENIGPTNLEKSITKRALEQSSAPIEEVEQSKSLTREDLPSSAQPDSVEPIQESENDDTADYSIDHEMDHKVEGIKHTESTKMERKPSMKNKLKSVKSLFKKKSDKITETNDIDFTKNRTAGSSFSSASTGRSRRDSMLYDLDDTISTQSMKFVSGKLQLRLVYSPDTCNLTIVVKKASGINSHDPKKNTKDIYASVRIYPDKSKNAHFKTKVCKNTTEPTWDESFNYTVSESELKFRKIVINLYHKGFAKSSFLGQVIIPMDQTFQSLKKQNVIENWYDLSEEVKLSEISTECTPTRGNLEFSVNLMDYKSESKKKSHDAVLRIRVNKANDVSFNEPGSKAFCKIYFLTDKSHEDKKSTNPVINNVGKLTWDEDILFNISKEKLPNSGIFIKVYNNMT</sequence>
<dbReference type="InterPro" id="IPR041282">
    <property type="entry name" value="FYVE_2"/>
</dbReference>
<keyword evidence="1" id="KW-0175">Coiled coil</keyword>
<evidence type="ECO:0000259" key="3">
    <source>
        <dbReference type="PROSITE" id="PS50004"/>
    </source>
</evidence>
<feature type="domain" description="C2" evidence="3">
    <location>
        <begin position="1581"/>
        <end position="1706"/>
    </location>
</feature>
<dbReference type="InterPro" id="IPR035892">
    <property type="entry name" value="C2_domain_sf"/>
</dbReference>
<evidence type="ECO:0000313" key="6">
    <source>
        <dbReference type="Proteomes" id="UP000031668"/>
    </source>
</evidence>
<feature type="coiled-coil region" evidence="1">
    <location>
        <begin position="1219"/>
        <end position="1246"/>
    </location>
</feature>
<dbReference type="GO" id="GO:0006887">
    <property type="term" value="P:exocytosis"/>
    <property type="evidence" value="ECO:0007669"/>
    <property type="project" value="TreeGrafter"/>
</dbReference>
<organism evidence="5 6">
    <name type="scientific">Thelohanellus kitauei</name>
    <name type="common">Myxosporean</name>
    <dbReference type="NCBI Taxonomy" id="669202"/>
    <lineage>
        <taxon>Eukaryota</taxon>
        <taxon>Metazoa</taxon>
        <taxon>Cnidaria</taxon>
        <taxon>Myxozoa</taxon>
        <taxon>Myxosporea</taxon>
        <taxon>Bivalvulida</taxon>
        <taxon>Platysporina</taxon>
        <taxon>Myxobolidae</taxon>
        <taxon>Thelohanellus</taxon>
    </lineage>
</organism>
<dbReference type="CDD" id="cd00030">
    <property type="entry name" value="C2"/>
    <property type="match status" value="1"/>
</dbReference>
<protein>
    <submittedName>
        <fullName evidence="5">Synaptotagmin-like protein 5</fullName>
    </submittedName>
</protein>